<evidence type="ECO:0000313" key="3">
    <source>
        <dbReference type="Proteomes" id="UP000887159"/>
    </source>
</evidence>
<protein>
    <submittedName>
        <fullName evidence="2">Uncharacterized protein</fullName>
    </submittedName>
</protein>
<dbReference type="Proteomes" id="UP000887159">
    <property type="component" value="Unassembled WGS sequence"/>
</dbReference>
<reference evidence="2" key="1">
    <citation type="submission" date="2020-08" db="EMBL/GenBank/DDBJ databases">
        <title>Multicomponent nature underlies the extraordinary mechanical properties of spider dragline silk.</title>
        <authorList>
            <person name="Kono N."/>
            <person name="Nakamura H."/>
            <person name="Mori M."/>
            <person name="Yoshida Y."/>
            <person name="Ohtoshi R."/>
            <person name="Malay A.D."/>
            <person name="Moran D.A.P."/>
            <person name="Tomita M."/>
            <person name="Numata K."/>
            <person name="Arakawa K."/>
        </authorList>
    </citation>
    <scope>NUCLEOTIDE SEQUENCE</scope>
</reference>
<keyword evidence="1" id="KW-0732">Signal</keyword>
<name>A0A8X6VKR0_TRICX</name>
<gene>
    <name evidence="2" type="ORF">TNCV_1124211</name>
</gene>
<accession>A0A8X6VKR0</accession>
<sequence>MVFWGSFAFSLPTLLPYGGDWWPRDTSEFLLADASLQAGGRSGPAPVNRLMVGTMPGFCQMTGTLPPLLDSVVGGGTPERRCFRVLMDPMLLYPGKGLVLPNLNIDDIARNTRFLILSLPNNDMSKKLPFAIHKALIGIGGELKSVKR</sequence>
<organism evidence="2 3">
    <name type="scientific">Trichonephila clavipes</name>
    <name type="common">Golden silk orbweaver</name>
    <name type="synonym">Nephila clavipes</name>
    <dbReference type="NCBI Taxonomy" id="2585209"/>
    <lineage>
        <taxon>Eukaryota</taxon>
        <taxon>Metazoa</taxon>
        <taxon>Ecdysozoa</taxon>
        <taxon>Arthropoda</taxon>
        <taxon>Chelicerata</taxon>
        <taxon>Arachnida</taxon>
        <taxon>Araneae</taxon>
        <taxon>Araneomorphae</taxon>
        <taxon>Entelegynae</taxon>
        <taxon>Araneoidea</taxon>
        <taxon>Nephilidae</taxon>
        <taxon>Trichonephila</taxon>
    </lineage>
</organism>
<evidence type="ECO:0000256" key="1">
    <source>
        <dbReference type="SAM" id="SignalP"/>
    </source>
</evidence>
<dbReference type="EMBL" id="BMAU01021301">
    <property type="protein sequence ID" value="GFY10899.1"/>
    <property type="molecule type" value="Genomic_DNA"/>
</dbReference>
<comment type="caution">
    <text evidence="2">The sequence shown here is derived from an EMBL/GenBank/DDBJ whole genome shotgun (WGS) entry which is preliminary data.</text>
</comment>
<keyword evidence="3" id="KW-1185">Reference proteome</keyword>
<proteinExistence type="predicted"/>
<evidence type="ECO:0000313" key="2">
    <source>
        <dbReference type="EMBL" id="GFY10899.1"/>
    </source>
</evidence>
<feature type="chain" id="PRO_5036444064" evidence="1">
    <location>
        <begin position="17"/>
        <end position="148"/>
    </location>
</feature>
<dbReference type="AlphaFoldDB" id="A0A8X6VKR0"/>
<feature type="signal peptide" evidence="1">
    <location>
        <begin position="1"/>
        <end position="16"/>
    </location>
</feature>